<comment type="caution">
    <text evidence="3">The sequence shown here is derived from an EMBL/GenBank/DDBJ whole genome shotgun (WGS) entry which is preliminary data.</text>
</comment>
<keyword evidence="2" id="KW-0378">Hydrolase</keyword>
<dbReference type="SFLD" id="SFLDG01129">
    <property type="entry name" value="C1.5:_HAD__Beta-PGM__Phosphata"/>
    <property type="match status" value="1"/>
</dbReference>
<evidence type="ECO:0000313" key="4">
    <source>
        <dbReference type="Proteomes" id="UP001501319"/>
    </source>
</evidence>
<dbReference type="InterPro" id="IPR023198">
    <property type="entry name" value="PGP-like_dom2"/>
</dbReference>
<dbReference type="InterPro" id="IPR006439">
    <property type="entry name" value="HAD-SF_hydro_IA"/>
</dbReference>
<dbReference type="Gene3D" id="1.10.150.240">
    <property type="entry name" value="Putative phosphatase, domain 2"/>
    <property type="match status" value="1"/>
</dbReference>
<name>A0ABN2FKW5_9ACTN</name>
<organism evidence="3 4">
    <name type="scientific">Kribbella alba</name>
    <dbReference type="NCBI Taxonomy" id="190197"/>
    <lineage>
        <taxon>Bacteria</taxon>
        <taxon>Bacillati</taxon>
        <taxon>Actinomycetota</taxon>
        <taxon>Actinomycetes</taxon>
        <taxon>Propionibacteriales</taxon>
        <taxon>Kribbellaceae</taxon>
        <taxon>Kribbella</taxon>
    </lineage>
</organism>
<dbReference type="SFLD" id="SFLDS00003">
    <property type="entry name" value="Haloacid_Dehalogenase"/>
    <property type="match status" value="1"/>
</dbReference>
<dbReference type="InterPro" id="IPR006328">
    <property type="entry name" value="2-HAD"/>
</dbReference>
<sequence length="229" mass="24680">MPAIPRPEVLVLDVNETLSDLEPLRARFETAGLPGHSLDEWFAATLRDGFALTAAGSYGNFRTIGGDVLRSMLVSAGLDAEEATIGGVLSGFTELGLHPDVAPGLQRLHDQGLRLVTLTNGAAAMSERMFTEASVLPLLEHRLDVEAPGRWKPHPAAYQYAAEVCGVEVDRMALVAVHPWDIDGARRAGLQGFHLDRRATPYPEAFLAPDLQVPDLTALAEAVQTMLSH</sequence>
<dbReference type="Gene3D" id="3.40.50.1000">
    <property type="entry name" value="HAD superfamily/HAD-like"/>
    <property type="match status" value="1"/>
</dbReference>
<gene>
    <name evidence="3" type="ORF">GCM10009744_49430</name>
</gene>
<dbReference type="NCBIfam" id="TIGR01428">
    <property type="entry name" value="HAD_type_II"/>
    <property type="match status" value="1"/>
</dbReference>
<evidence type="ECO:0000256" key="2">
    <source>
        <dbReference type="ARBA" id="ARBA00022801"/>
    </source>
</evidence>
<dbReference type="RefSeq" id="WP_344114430.1">
    <property type="nucleotide sequence ID" value="NZ_BAAANE010000008.1"/>
</dbReference>
<dbReference type="EMBL" id="BAAANE010000008">
    <property type="protein sequence ID" value="GAA1651732.1"/>
    <property type="molecule type" value="Genomic_DNA"/>
</dbReference>
<dbReference type="Proteomes" id="UP001501319">
    <property type="component" value="Unassembled WGS sequence"/>
</dbReference>
<dbReference type="CDD" id="cd02588">
    <property type="entry name" value="HAD_L2-DEX"/>
    <property type="match status" value="1"/>
</dbReference>
<dbReference type="InterPro" id="IPR023214">
    <property type="entry name" value="HAD_sf"/>
</dbReference>
<dbReference type="SUPFAM" id="SSF56784">
    <property type="entry name" value="HAD-like"/>
    <property type="match status" value="1"/>
</dbReference>
<proteinExistence type="inferred from homology"/>
<protein>
    <submittedName>
        <fullName evidence="3">Haloacid dehalogenase type II</fullName>
    </submittedName>
</protein>
<evidence type="ECO:0000313" key="3">
    <source>
        <dbReference type="EMBL" id="GAA1651732.1"/>
    </source>
</evidence>
<dbReference type="PRINTS" id="PR00413">
    <property type="entry name" value="HADHALOGNASE"/>
</dbReference>
<evidence type="ECO:0000256" key="1">
    <source>
        <dbReference type="ARBA" id="ARBA00008106"/>
    </source>
</evidence>
<dbReference type="InterPro" id="IPR051540">
    <property type="entry name" value="S-2-haloacid_dehalogenase"/>
</dbReference>
<accession>A0ABN2FKW5</accession>
<keyword evidence="4" id="KW-1185">Reference proteome</keyword>
<dbReference type="PANTHER" id="PTHR43316">
    <property type="entry name" value="HYDROLASE, HALOACID DELAHOGENASE-RELATED"/>
    <property type="match status" value="1"/>
</dbReference>
<dbReference type="InterPro" id="IPR036412">
    <property type="entry name" value="HAD-like_sf"/>
</dbReference>
<dbReference type="Pfam" id="PF00702">
    <property type="entry name" value="Hydrolase"/>
    <property type="match status" value="1"/>
</dbReference>
<comment type="similarity">
    <text evidence="1">Belongs to the HAD-like hydrolase superfamily. S-2-haloalkanoic acid dehalogenase family.</text>
</comment>
<dbReference type="PANTHER" id="PTHR43316:SF3">
    <property type="entry name" value="HALOACID DEHALOGENASE, TYPE II (AFU_ORTHOLOGUE AFUA_2G07750)-RELATED"/>
    <property type="match status" value="1"/>
</dbReference>
<reference evidence="3 4" key="1">
    <citation type="journal article" date="2019" name="Int. J. Syst. Evol. Microbiol.">
        <title>The Global Catalogue of Microorganisms (GCM) 10K type strain sequencing project: providing services to taxonomists for standard genome sequencing and annotation.</title>
        <authorList>
            <consortium name="The Broad Institute Genomics Platform"/>
            <consortium name="The Broad Institute Genome Sequencing Center for Infectious Disease"/>
            <person name="Wu L."/>
            <person name="Ma J."/>
        </authorList>
    </citation>
    <scope>NUCLEOTIDE SEQUENCE [LARGE SCALE GENOMIC DNA]</scope>
    <source>
        <strain evidence="3 4">JCM 14306</strain>
    </source>
</reference>